<reference evidence="5" key="1">
    <citation type="journal article" date="2021" name="IMA Fungus">
        <title>Genomic characterization of three marine fungi, including Emericellopsis atlantica sp. nov. with signatures of a generalist lifestyle and marine biomass degradation.</title>
        <authorList>
            <person name="Hagestad O.C."/>
            <person name="Hou L."/>
            <person name="Andersen J.H."/>
            <person name="Hansen E.H."/>
            <person name="Altermark B."/>
            <person name="Li C."/>
            <person name="Kuhnert E."/>
            <person name="Cox R.J."/>
            <person name="Crous P.W."/>
            <person name="Spatafora J.W."/>
            <person name="Lail K."/>
            <person name="Amirebrahimi M."/>
            <person name="Lipzen A."/>
            <person name="Pangilinan J."/>
            <person name="Andreopoulos W."/>
            <person name="Hayes R.D."/>
            <person name="Ng V."/>
            <person name="Grigoriev I.V."/>
            <person name="Jackson S.A."/>
            <person name="Sutton T.D.S."/>
            <person name="Dobson A.D.W."/>
            <person name="Rama T."/>
        </authorList>
    </citation>
    <scope>NUCLEOTIDE SEQUENCE</scope>
    <source>
        <strain evidence="5">TRa3180A</strain>
    </source>
</reference>
<keyword evidence="2" id="KW-0812">Transmembrane</keyword>
<dbReference type="Gene3D" id="2.30.180.10">
    <property type="entry name" value="FAS1 domain"/>
    <property type="match status" value="2"/>
</dbReference>
<dbReference type="GO" id="GO:0000329">
    <property type="term" value="C:fungal-type vacuole membrane"/>
    <property type="evidence" value="ECO:0007669"/>
    <property type="project" value="TreeGrafter"/>
</dbReference>
<evidence type="ECO:0000313" key="6">
    <source>
        <dbReference type="Proteomes" id="UP000887226"/>
    </source>
</evidence>
<feature type="transmembrane region" description="Helical" evidence="2">
    <location>
        <begin position="326"/>
        <end position="349"/>
    </location>
</feature>
<accession>A0A9P7YZK0</accession>
<feature type="signal peptide" evidence="3">
    <location>
        <begin position="1"/>
        <end position="17"/>
    </location>
</feature>
<organism evidence="5 6">
    <name type="scientific">Calycina marina</name>
    <dbReference type="NCBI Taxonomy" id="1763456"/>
    <lineage>
        <taxon>Eukaryota</taxon>
        <taxon>Fungi</taxon>
        <taxon>Dikarya</taxon>
        <taxon>Ascomycota</taxon>
        <taxon>Pezizomycotina</taxon>
        <taxon>Leotiomycetes</taxon>
        <taxon>Helotiales</taxon>
        <taxon>Pezizellaceae</taxon>
        <taxon>Calycina</taxon>
    </lineage>
</organism>
<evidence type="ECO:0000259" key="4">
    <source>
        <dbReference type="PROSITE" id="PS50213"/>
    </source>
</evidence>
<dbReference type="PROSITE" id="PS50213">
    <property type="entry name" value="FAS1"/>
    <property type="match status" value="2"/>
</dbReference>
<evidence type="ECO:0000256" key="3">
    <source>
        <dbReference type="SAM" id="SignalP"/>
    </source>
</evidence>
<comment type="caution">
    <text evidence="5">The sequence shown here is derived from an EMBL/GenBank/DDBJ whole genome shotgun (WGS) entry which is preliminary data.</text>
</comment>
<feature type="chain" id="PRO_5040134082" evidence="3">
    <location>
        <begin position="18"/>
        <end position="440"/>
    </location>
</feature>
<dbReference type="SMART" id="SM00554">
    <property type="entry name" value="FAS1"/>
    <property type="match status" value="2"/>
</dbReference>
<evidence type="ECO:0000256" key="1">
    <source>
        <dbReference type="SAM" id="MobiDB-lite"/>
    </source>
</evidence>
<gene>
    <name evidence="5" type="ORF">BJ878DRAFT_544170</name>
</gene>
<dbReference type="InterPro" id="IPR050904">
    <property type="entry name" value="Adhesion/Biosynth-related"/>
</dbReference>
<proteinExistence type="predicted"/>
<dbReference type="Proteomes" id="UP000887226">
    <property type="component" value="Unassembled WGS sequence"/>
</dbReference>
<dbReference type="InterPro" id="IPR036378">
    <property type="entry name" value="FAS1_dom_sf"/>
</dbReference>
<keyword evidence="2" id="KW-1133">Transmembrane helix</keyword>
<dbReference type="EMBL" id="MU254063">
    <property type="protein sequence ID" value="KAG9242531.1"/>
    <property type="molecule type" value="Genomic_DNA"/>
</dbReference>
<dbReference type="PANTHER" id="PTHR10900:SF77">
    <property type="entry name" value="FI19380P1"/>
    <property type="match status" value="1"/>
</dbReference>
<dbReference type="OrthoDB" id="286301at2759"/>
<dbReference type="PANTHER" id="PTHR10900">
    <property type="entry name" value="PERIOSTIN-RELATED"/>
    <property type="match status" value="1"/>
</dbReference>
<keyword evidence="3" id="KW-0732">Signal</keyword>
<keyword evidence="2" id="KW-0472">Membrane</keyword>
<feature type="domain" description="FAS1" evidence="4">
    <location>
        <begin position="165"/>
        <end position="303"/>
    </location>
</feature>
<keyword evidence="6" id="KW-1185">Reference proteome</keyword>
<evidence type="ECO:0000313" key="5">
    <source>
        <dbReference type="EMBL" id="KAG9242531.1"/>
    </source>
</evidence>
<feature type="domain" description="FAS1" evidence="4">
    <location>
        <begin position="17"/>
        <end position="163"/>
    </location>
</feature>
<dbReference type="SUPFAM" id="SSF82153">
    <property type="entry name" value="FAS1 domain"/>
    <property type="match status" value="2"/>
</dbReference>
<dbReference type="InterPro" id="IPR000782">
    <property type="entry name" value="FAS1_domain"/>
</dbReference>
<sequence>MGLVSLCFLLLVAFASGASLIQVLQQIDQLSILNDIIANSTTLTDLFTTANNFTFLAPNNAALEKWIESAGAAPNSTEIEETLQYHFLQGGFPVVSINSTPQFASTTLPNGHIANVTGGQVIEIVTGSDETPQFQSGNKTAVTITAADILCIGGIIHIVSNVLEVPKSIPALAQEAQLQIFVALLEKGGFLSSSKEPLIDEILGSSDVTVFLPNSAEAMASFNNISDSNPSQDQLDSIFKYHFVVGFQGYSSNLFDGQILRSLEGANLTVTKRGNETFVNGAQITTSDLISQNGVVHVINGLLNPSNITTPPPLSSESSSGELTTVVGVAITFAVLVTIAIAVAAFWFLKKRRIQVTEIRRDQYKRHLENQEAAAKFDALNRKFELESPVEVQESQLSYGRTAVPALPRVVMPPRKSLYEMDATSVHGTGRNKPLPTPRH</sequence>
<dbReference type="GO" id="GO:0016236">
    <property type="term" value="P:macroautophagy"/>
    <property type="evidence" value="ECO:0007669"/>
    <property type="project" value="TreeGrafter"/>
</dbReference>
<dbReference type="AlphaFoldDB" id="A0A9P7YZK0"/>
<name>A0A9P7YZK0_9HELO</name>
<evidence type="ECO:0000256" key="2">
    <source>
        <dbReference type="SAM" id="Phobius"/>
    </source>
</evidence>
<feature type="region of interest" description="Disordered" evidence="1">
    <location>
        <begin position="421"/>
        <end position="440"/>
    </location>
</feature>
<protein>
    <submittedName>
        <fullName evidence="5">FAS1 domain-containing protein</fullName>
    </submittedName>
</protein>
<dbReference type="Pfam" id="PF02469">
    <property type="entry name" value="Fasciclin"/>
    <property type="match status" value="2"/>
</dbReference>